<proteinExistence type="predicted"/>
<dbReference type="AlphaFoldDB" id="A0A212J5U2"/>
<evidence type="ECO:0000313" key="1">
    <source>
        <dbReference type="EMBL" id="SBV94764.1"/>
    </source>
</evidence>
<dbReference type="EMBL" id="FLUM01000001">
    <property type="protein sequence ID" value="SBV94764.1"/>
    <property type="molecule type" value="Genomic_DNA"/>
</dbReference>
<organism evidence="1">
    <name type="scientific">uncultured Dysgonomonas sp</name>
    <dbReference type="NCBI Taxonomy" id="206096"/>
    <lineage>
        <taxon>Bacteria</taxon>
        <taxon>Pseudomonadati</taxon>
        <taxon>Bacteroidota</taxon>
        <taxon>Bacteroidia</taxon>
        <taxon>Bacteroidales</taxon>
        <taxon>Dysgonomonadaceae</taxon>
        <taxon>Dysgonomonas</taxon>
        <taxon>environmental samples</taxon>
    </lineage>
</organism>
<name>A0A212J5U2_9BACT</name>
<protein>
    <recommendedName>
        <fullName evidence="2">DUF4923 domain-containing protein</fullName>
    </recommendedName>
</protein>
<evidence type="ECO:0008006" key="2">
    <source>
        <dbReference type="Google" id="ProtNLM"/>
    </source>
</evidence>
<accession>A0A212J5U2</accession>
<sequence length="174" mass="19359">MNKNNIYLTLLIIITSICFYSCGDDYEPKPSASLDGEWLNEKRVLKSNDPTVDERVNSMFVRDAELLEIRRVFDVDENNPNMGAISTLAINPQNGTYARNRKSSYTAKGDSIFIVDGILGYMSGTNMITGRKLTTISKVDKQAIKAIITEIGGDINIPMLDDIEGTLTIIDNKE</sequence>
<dbReference type="RefSeq" id="WP_296939067.1">
    <property type="nucleotide sequence ID" value="NZ_LT599032.1"/>
</dbReference>
<reference evidence="1" key="1">
    <citation type="submission" date="2016-04" db="EMBL/GenBank/DDBJ databases">
        <authorList>
            <person name="Evans L.H."/>
            <person name="Alamgir A."/>
            <person name="Owens N."/>
            <person name="Weber N.D."/>
            <person name="Virtaneva K."/>
            <person name="Barbian K."/>
            <person name="Babar A."/>
            <person name="Rosenke K."/>
        </authorList>
    </citation>
    <scope>NUCLEOTIDE SEQUENCE</scope>
    <source>
        <strain evidence="1">86-1</strain>
    </source>
</reference>
<gene>
    <name evidence="1" type="ORF">KL86DYS1_11219</name>
</gene>